<accession>A0ABP8P5Y7</accession>
<dbReference type="SUPFAM" id="SSF56601">
    <property type="entry name" value="beta-lactamase/transpeptidase-like"/>
    <property type="match status" value="1"/>
</dbReference>
<evidence type="ECO:0000313" key="2">
    <source>
        <dbReference type="EMBL" id="GAA4482557.1"/>
    </source>
</evidence>
<dbReference type="InterPro" id="IPR001466">
    <property type="entry name" value="Beta-lactam-related"/>
</dbReference>
<dbReference type="GO" id="GO:0016787">
    <property type="term" value="F:hydrolase activity"/>
    <property type="evidence" value="ECO:0007669"/>
    <property type="project" value="UniProtKB-KW"/>
</dbReference>
<dbReference type="Pfam" id="PF00144">
    <property type="entry name" value="Beta-lactamase"/>
    <property type="match status" value="1"/>
</dbReference>
<feature type="domain" description="Beta-lactamase-related" evidence="1">
    <location>
        <begin position="65"/>
        <end position="407"/>
    </location>
</feature>
<dbReference type="PANTHER" id="PTHR46825">
    <property type="entry name" value="D-ALANYL-D-ALANINE-CARBOXYPEPTIDASE/ENDOPEPTIDASE AMPH"/>
    <property type="match status" value="1"/>
</dbReference>
<dbReference type="InterPro" id="IPR050491">
    <property type="entry name" value="AmpC-like"/>
</dbReference>
<dbReference type="InterPro" id="IPR012338">
    <property type="entry name" value="Beta-lactam/transpept-like"/>
</dbReference>
<sequence length="434" mass="45857">MNTAARTSGSATHRRVISVLAGGAVVLLALTGCFGSGPSGTATPGSTTAPASTTAPVRGATADAVAQVVQKAMTTDSLKAVIVRVTIGDKVVAMQAFGDSMTGVPATTDMHFRNGAVAFEYVSTLLLEYVDEGKITLDDTIDKWMPTLPEAKTVTLKMLTNQTTGYPDFETDPGWTAAYNADPFHEFTFDERVKDAFNRPLQFAPGTNWSYSHTNFMILGHILSMIGGAPLDQLLQKKVLGPMGLTQTAAYDTATIPEPVLHAFSSERRVALGVPPSMPFTEESTFWNPVWGTPIGAAETTTITDMTTTAVAVGTGKLLSSKSFHAMTDSTLIGFGTALPACAGSCFTQVDGYNYGLGVVRSGSWQLQNPLLSGYSATEAYLPSQKIAIAVATTFLPGAFDENGNYDNASDRLFREIGAVLAPNDPPPIAAKKK</sequence>
<dbReference type="Gene3D" id="3.40.710.10">
    <property type="entry name" value="DD-peptidase/beta-lactamase superfamily"/>
    <property type="match status" value="1"/>
</dbReference>
<keyword evidence="3" id="KW-1185">Reference proteome</keyword>
<gene>
    <name evidence="2" type="ORF">GCM10023171_12720</name>
</gene>
<evidence type="ECO:0000259" key="1">
    <source>
        <dbReference type="Pfam" id="PF00144"/>
    </source>
</evidence>
<organism evidence="2 3">
    <name type="scientific">Microbacterium panaciterrae</name>
    <dbReference type="NCBI Taxonomy" id="985759"/>
    <lineage>
        <taxon>Bacteria</taxon>
        <taxon>Bacillati</taxon>
        <taxon>Actinomycetota</taxon>
        <taxon>Actinomycetes</taxon>
        <taxon>Micrococcales</taxon>
        <taxon>Microbacteriaceae</taxon>
        <taxon>Microbacterium</taxon>
    </lineage>
</organism>
<dbReference type="PANTHER" id="PTHR46825:SF7">
    <property type="entry name" value="D-ALANYL-D-ALANINE CARBOXYPEPTIDASE"/>
    <property type="match status" value="1"/>
</dbReference>
<keyword evidence="2" id="KW-0378">Hydrolase</keyword>
<dbReference type="Proteomes" id="UP001500731">
    <property type="component" value="Unassembled WGS sequence"/>
</dbReference>
<dbReference type="PROSITE" id="PS51257">
    <property type="entry name" value="PROKAR_LIPOPROTEIN"/>
    <property type="match status" value="1"/>
</dbReference>
<dbReference type="EMBL" id="BAABGP010000008">
    <property type="protein sequence ID" value="GAA4482557.1"/>
    <property type="molecule type" value="Genomic_DNA"/>
</dbReference>
<name>A0ABP8P5Y7_9MICO</name>
<comment type="caution">
    <text evidence="2">The sequence shown here is derived from an EMBL/GenBank/DDBJ whole genome shotgun (WGS) entry which is preliminary data.</text>
</comment>
<protein>
    <submittedName>
        <fullName evidence="2">Serine hydrolase domain-containing protein</fullName>
    </submittedName>
</protein>
<proteinExistence type="predicted"/>
<evidence type="ECO:0000313" key="3">
    <source>
        <dbReference type="Proteomes" id="UP001500731"/>
    </source>
</evidence>
<reference evidence="3" key="1">
    <citation type="journal article" date="2019" name="Int. J. Syst. Evol. Microbiol.">
        <title>The Global Catalogue of Microorganisms (GCM) 10K type strain sequencing project: providing services to taxonomists for standard genome sequencing and annotation.</title>
        <authorList>
            <consortium name="The Broad Institute Genomics Platform"/>
            <consortium name="The Broad Institute Genome Sequencing Center for Infectious Disease"/>
            <person name="Wu L."/>
            <person name="Ma J."/>
        </authorList>
    </citation>
    <scope>NUCLEOTIDE SEQUENCE [LARGE SCALE GENOMIC DNA]</scope>
    <source>
        <strain evidence="3">JCM 17839</strain>
    </source>
</reference>